<protein>
    <recommendedName>
        <fullName evidence="5">Monocarboxylate transporter</fullName>
    </recommendedName>
</protein>
<feature type="transmembrane region" description="Helical" evidence="2">
    <location>
        <begin position="107"/>
        <end position="125"/>
    </location>
</feature>
<accession>A0A7M7JJN4</accession>
<dbReference type="Proteomes" id="UP000594260">
    <property type="component" value="Unplaced"/>
</dbReference>
<keyword evidence="4" id="KW-1185">Reference proteome</keyword>
<feature type="transmembrane region" description="Helical" evidence="2">
    <location>
        <begin position="202"/>
        <end position="227"/>
    </location>
</feature>
<feature type="region of interest" description="Disordered" evidence="1">
    <location>
        <begin position="545"/>
        <end position="572"/>
    </location>
</feature>
<keyword evidence="2" id="KW-0812">Transmembrane</keyword>
<dbReference type="SUPFAM" id="SSF103473">
    <property type="entry name" value="MFS general substrate transporter"/>
    <property type="match status" value="1"/>
</dbReference>
<dbReference type="RefSeq" id="XP_022652720.1">
    <property type="nucleotide sequence ID" value="XM_022796985.1"/>
</dbReference>
<feature type="transmembrane region" description="Helical" evidence="2">
    <location>
        <begin position="146"/>
        <end position="170"/>
    </location>
</feature>
<dbReference type="InterPro" id="IPR050327">
    <property type="entry name" value="Proton-linked_MCT"/>
</dbReference>
<dbReference type="EnsemblMetazoa" id="XM_022796986">
    <property type="protein sequence ID" value="XP_022652721"/>
    <property type="gene ID" value="LOC111246800"/>
</dbReference>
<evidence type="ECO:0000313" key="3">
    <source>
        <dbReference type="EnsemblMetazoa" id="XP_022652722"/>
    </source>
</evidence>
<dbReference type="EnsemblMetazoa" id="XM_022796985">
    <property type="protein sequence ID" value="XP_022652720"/>
    <property type="gene ID" value="LOC111246800"/>
</dbReference>
<reference evidence="3" key="1">
    <citation type="submission" date="2021-01" db="UniProtKB">
        <authorList>
            <consortium name="EnsemblMetazoa"/>
        </authorList>
    </citation>
    <scope>IDENTIFICATION</scope>
</reference>
<feature type="transmembrane region" description="Helical" evidence="2">
    <location>
        <begin position="398"/>
        <end position="420"/>
    </location>
</feature>
<evidence type="ECO:0000256" key="1">
    <source>
        <dbReference type="SAM" id="MobiDB-lite"/>
    </source>
</evidence>
<dbReference type="OrthoDB" id="6492614at2759"/>
<dbReference type="RefSeq" id="XP_022652721.1">
    <property type="nucleotide sequence ID" value="XM_022796986.1"/>
</dbReference>
<evidence type="ECO:0000256" key="2">
    <source>
        <dbReference type="SAM" id="Phobius"/>
    </source>
</evidence>
<dbReference type="InterPro" id="IPR036259">
    <property type="entry name" value="MFS_trans_sf"/>
</dbReference>
<dbReference type="GeneID" id="111246800"/>
<dbReference type="EnsemblMetazoa" id="XM_022796987">
    <property type="protein sequence ID" value="XP_022652722"/>
    <property type="gene ID" value="LOC111246800"/>
</dbReference>
<dbReference type="KEGG" id="vde:111246800"/>
<keyword evidence="2" id="KW-1133">Transmembrane helix</keyword>
<dbReference type="Gene3D" id="1.20.1250.20">
    <property type="entry name" value="MFS general substrate transporter like domains"/>
    <property type="match status" value="2"/>
</dbReference>
<name>A0A7M7JJN4_VARDE</name>
<evidence type="ECO:0000313" key="4">
    <source>
        <dbReference type="Proteomes" id="UP000594260"/>
    </source>
</evidence>
<proteinExistence type="predicted"/>
<feature type="transmembrane region" description="Helical" evidence="2">
    <location>
        <begin position="492"/>
        <end position="514"/>
    </location>
</feature>
<feature type="transmembrane region" description="Helical" evidence="2">
    <location>
        <begin position="176"/>
        <end position="195"/>
    </location>
</feature>
<keyword evidence="2" id="KW-0472">Membrane</keyword>
<feature type="transmembrane region" description="Helical" evidence="2">
    <location>
        <begin position="427"/>
        <end position="449"/>
    </location>
</feature>
<feature type="transmembrane region" description="Helical" evidence="2">
    <location>
        <begin position="233"/>
        <end position="253"/>
    </location>
</feature>
<dbReference type="GO" id="GO:0008028">
    <property type="term" value="F:monocarboxylic acid transmembrane transporter activity"/>
    <property type="evidence" value="ECO:0007669"/>
    <property type="project" value="TreeGrafter"/>
</dbReference>
<dbReference type="InterPro" id="IPR011701">
    <property type="entry name" value="MFS"/>
</dbReference>
<dbReference type="OMA" id="VWTPEIY"/>
<dbReference type="AlphaFoldDB" id="A0A7M7JJN4"/>
<dbReference type="Pfam" id="PF07690">
    <property type="entry name" value="MFS_1"/>
    <property type="match status" value="1"/>
</dbReference>
<feature type="transmembrane region" description="Helical" evidence="2">
    <location>
        <begin position="337"/>
        <end position="363"/>
    </location>
</feature>
<dbReference type="PANTHER" id="PTHR11360">
    <property type="entry name" value="MONOCARBOXYLATE TRANSPORTER"/>
    <property type="match status" value="1"/>
</dbReference>
<feature type="region of interest" description="Disordered" evidence="1">
    <location>
        <begin position="1"/>
        <end position="60"/>
    </location>
</feature>
<feature type="transmembrane region" description="Helical" evidence="2">
    <location>
        <begin position="260"/>
        <end position="283"/>
    </location>
</feature>
<dbReference type="RefSeq" id="XP_022652722.1">
    <property type="nucleotide sequence ID" value="XM_022796987.1"/>
</dbReference>
<dbReference type="InParanoid" id="A0A7M7JJN4"/>
<sequence length="572" mass="62447">MSKKLSLAPSVVSSEDDEPEVQEITPLSDPVASAAVSTQCGDPQENGAQPLSTPKGDSQNGSIMVIEKLQVTEAGEKRSRNCKELRSDVSEDGCFFGGGIEVDSKRSWLVAVICAWVMFWTLLVNRTSSVIFVSLNEELGMPREEAATPFSMLGAVSNIFAVVSGLLIRLLPLPRVSALGTFLTSLGIVLAASIFNRLAIKYCIGVITAIGQSLIFPTNMVAVNTYFEQHRTTASGVSYVGGTLVSFVMPDVYEALVKRFGLRVTLAIIGGLTLNALIGAFILQVPARPKRVDVNLCNNNNTSVLADGKSKPARPALQLAEIWKNPHKQLAFMKRPIFYLIMVSGIVFAYVLVLFNVTVVAFAKEKSFVKPKLTLWFYAAGDLVGRLFSGQLSDRGWLHRRTVIALGFLLGSVATFGMTISSYREACFVFCLLFGLSAGSVMILFSVLLTEYLGLANLPLALGVHCLVNGLAALPRHALIRFLSQDGSYWPLYLFMSVISVVTAVVWALHCLYIDFRSHFGVKRNPFAEEYYSPKEIQLEKNIYGDREDGAPNTLQTGSDANEERSFTTAKS</sequence>
<dbReference type="PANTHER" id="PTHR11360:SF303">
    <property type="entry name" value="MAJOR FACILITATOR SUPERFAMILY (MFS) PROFILE DOMAIN-CONTAINING PROTEIN"/>
    <property type="match status" value="1"/>
</dbReference>
<evidence type="ECO:0008006" key="5">
    <source>
        <dbReference type="Google" id="ProtNLM"/>
    </source>
</evidence>
<feature type="compositionally biased region" description="Polar residues" evidence="1">
    <location>
        <begin position="35"/>
        <end position="60"/>
    </location>
</feature>
<organism evidence="3 4">
    <name type="scientific">Varroa destructor</name>
    <name type="common">Honeybee mite</name>
    <dbReference type="NCBI Taxonomy" id="109461"/>
    <lineage>
        <taxon>Eukaryota</taxon>
        <taxon>Metazoa</taxon>
        <taxon>Ecdysozoa</taxon>
        <taxon>Arthropoda</taxon>
        <taxon>Chelicerata</taxon>
        <taxon>Arachnida</taxon>
        <taxon>Acari</taxon>
        <taxon>Parasitiformes</taxon>
        <taxon>Mesostigmata</taxon>
        <taxon>Gamasina</taxon>
        <taxon>Dermanyssoidea</taxon>
        <taxon>Varroidae</taxon>
        <taxon>Varroa</taxon>
    </lineage>
</organism>